<protein>
    <submittedName>
        <fullName evidence="2">Uncharacterized protein</fullName>
    </submittedName>
</protein>
<name>A0A919YG04_9BACL</name>
<dbReference type="RefSeq" id="WP_212979552.1">
    <property type="nucleotide sequence ID" value="NZ_AP025343.1"/>
</dbReference>
<evidence type="ECO:0000313" key="2">
    <source>
        <dbReference type="EMBL" id="GIO48968.1"/>
    </source>
</evidence>
<keyword evidence="1" id="KW-0812">Transmembrane</keyword>
<reference evidence="2 3" key="1">
    <citation type="submission" date="2021-03" db="EMBL/GenBank/DDBJ databases">
        <title>Antimicrobial resistance genes in bacteria isolated from Japanese honey, and their potential for conferring macrolide and lincosamide resistance in the American foulbrood pathogen Paenibacillus larvae.</title>
        <authorList>
            <person name="Okamoto M."/>
            <person name="Kumagai M."/>
            <person name="Kanamori H."/>
            <person name="Takamatsu D."/>
        </authorList>
    </citation>
    <scope>NUCLEOTIDE SEQUENCE [LARGE SCALE GENOMIC DNA]</scope>
    <source>
        <strain evidence="2 3">J34TS1</strain>
    </source>
</reference>
<organism evidence="2 3">
    <name type="scientific">Paenibacillus azoreducens</name>
    <dbReference type="NCBI Taxonomy" id="116718"/>
    <lineage>
        <taxon>Bacteria</taxon>
        <taxon>Bacillati</taxon>
        <taxon>Bacillota</taxon>
        <taxon>Bacilli</taxon>
        <taxon>Bacillales</taxon>
        <taxon>Paenibacillaceae</taxon>
        <taxon>Paenibacillus</taxon>
    </lineage>
</organism>
<proteinExistence type="predicted"/>
<evidence type="ECO:0000313" key="3">
    <source>
        <dbReference type="Proteomes" id="UP000682811"/>
    </source>
</evidence>
<dbReference type="EMBL" id="BORT01000017">
    <property type="protein sequence ID" value="GIO48968.1"/>
    <property type="molecule type" value="Genomic_DNA"/>
</dbReference>
<feature type="transmembrane region" description="Helical" evidence="1">
    <location>
        <begin position="12"/>
        <end position="38"/>
    </location>
</feature>
<evidence type="ECO:0000256" key="1">
    <source>
        <dbReference type="SAM" id="Phobius"/>
    </source>
</evidence>
<keyword evidence="3" id="KW-1185">Reference proteome</keyword>
<comment type="caution">
    <text evidence="2">The sequence shown here is derived from an EMBL/GenBank/DDBJ whole genome shotgun (WGS) entry which is preliminary data.</text>
</comment>
<keyword evidence="1" id="KW-0472">Membrane</keyword>
<accession>A0A919YG04</accession>
<feature type="transmembrane region" description="Helical" evidence="1">
    <location>
        <begin position="58"/>
        <end position="79"/>
    </location>
</feature>
<dbReference type="Proteomes" id="UP000682811">
    <property type="component" value="Unassembled WGS sequence"/>
</dbReference>
<keyword evidence="1" id="KW-1133">Transmembrane helix</keyword>
<dbReference type="AlphaFoldDB" id="A0A919YG04"/>
<sequence>MKRLLTVRAGYLYVFLGSALISGVILLIVYRSFLLVYARYSSDSNAFVVRFSHWLINHIGKTPTVILIFLTVFVAIFMLRSQKMADDVKSLLKAAGELAEQGSFEKLTVSSIGELREMGACLERINKAATRTNDRPLSSRREAEAPKVAPGNEEVMALILRLKSLIRLLDDAVKAGDNQQGGGQSKMEAIKREALGMERFLENLIASP</sequence>
<gene>
    <name evidence="2" type="ORF">J34TS1_37330</name>
</gene>